<protein>
    <submittedName>
        <fullName evidence="3">Homospermidine synthase</fullName>
    </submittedName>
</protein>
<sequence>MPKQFFHKILIIGYGAVSQCTLPILLDKIGVPFSNVTIIDFEDKSAALKKYTDKGLIFIHERITQENLNHVLSKHLDSGSLLIDLAWNIGAEDIIGWCHDHNVLYVNTSVEVWDSVGGLFIQSPFEKSLYWRQMKLREMVKDWKDAPTAVVDHGANPGLISHFVKQGLLDIAAKSVADQKIVGQDKEEIEQYQKDKNFAQLAKKLGVKVIHCSERDTQITNRPKEVDEFVGTWSIEGLREEGTAPAEMGWGTHEQKLPALAHVPPYGPKNQIFLAQMGINTWVRSWIPNEEIVGMVIRHGEAFGLSDRLTVLDGDKAVYRPTVHYAYMPCHETLSSLCELRGRNYVLPPKLRIMEDEITCGADILGALIMGHQFNSWWTGSALTIEEARRLAPGQNATTLQVALGVVSAVLWMIENPRRGLNLPDDLPHDFVLDVAKPYLGDFISTPSDWTPLKNRVTYFKENPASQTHPDPWQFENFKFVP</sequence>
<accession>A0A0G0VJN5</accession>
<name>A0A0G0VJN5_9BACT</name>
<proteinExistence type="predicted"/>
<dbReference type="Gene3D" id="3.40.50.720">
    <property type="entry name" value="NAD(P)-binding Rossmann-like Domain"/>
    <property type="match status" value="1"/>
</dbReference>
<comment type="caution">
    <text evidence="3">The sequence shown here is derived from an EMBL/GenBank/DDBJ whole genome shotgun (WGS) entry which is preliminary data.</text>
</comment>
<dbReference type="Gene3D" id="3.30.360.30">
    <property type="entry name" value="homospermidine synthase like"/>
    <property type="match status" value="1"/>
</dbReference>
<dbReference type="InterPro" id="IPR032095">
    <property type="entry name" value="Sacchrp_dh-like_C"/>
</dbReference>
<dbReference type="STRING" id="1619048.UU49_C0003G0030"/>
<dbReference type="Pfam" id="PF03435">
    <property type="entry name" value="Sacchrp_dh_NADP"/>
    <property type="match status" value="1"/>
</dbReference>
<gene>
    <name evidence="3" type="ORF">UU49_C0003G0030</name>
</gene>
<reference evidence="3 4" key="1">
    <citation type="journal article" date="2015" name="Nature">
        <title>rRNA introns, odd ribosomes, and small enigmatic genomes across a large radiation of phyla.</title>
        <authorList>
            <person name="Brown C.T."/>
            <person name="Hug L.A."/>
            <person name="Thomas B.C."/>
            <person name="Sharon I."/>
            <person name="Castelle C.J."/>
            <person name="Singh A."/>
            <person name="Wilkins M.J."/>
            <person name="Williams K.H."/>
            <person name="Banfield J.F."/>
        </authorList>
    </citation>
    <scope>NUCLEOTIDE SEQUENCE [LARGE SCALE GENOMIC DNA]</scope>
</reference>
<evidence type="ECO:0000259" key="2">
    <source>
        <dbReference type="Pfam" id="PF16653"/>
    </source>
</evidence>
<dbReference type="EMBL" id="LCAV01000003">
    <property type="protein sequence ID" value="KKR99816.1"/>
    <property type="molecule type" value="Genomic_DNA"/>
</dbReference>
<dbReference type="PATRIC" id="fig|1619048.3.peg.143"/>
<organism evidence="3 4">
    <name type="scientific">Candidatus Magasanikbacteria bacterium GW2011_GWC2_41_17</name>
    <dbReference type="NCBI Taxonomy" id="1619048"/>
    <lineage>
        <taxon>Bacteria</taxon>
        <taxon>Candidatus Magasanikiibacteriota</taxon>
    </lineage>
</organism>
<dbReference type="Proteomes" id="UP000034108">
    <property type="component" value="Unassembled WGS sequence"/>
</dbReference>
<dbReference type="AlphaFoldDB" id="A0A0G0VJN5"/>
<evidence type="ECO:0000259" key="1">
    <source>
        <dbReference type="Pfam" id="PF03435"/>
    </source>
</evidence>
<dbReference type="InterPro" id="IPR005097">
    <property type="entry name" value="Sacchrp_dh_NADP-bd"/>
</dbReference>
<dbReference type="InterPro" id="IPR023181">
    <property type="entry name" value="Homospermid_syn-like_C"/>
</dbReference>
<evidence type="ECO:0000313" key="4">
    <source>
        <dbReference type="Proteomes" id="UP000034108"/>
    </source>
</evidence>
<feature type="domain" description="Saccharopine dehydrogenase-like C-terminal" evidence="2">
    <location>
        <begin position="154"/>
        <end position="443"/>
    </location>
</feature>
<feature type="domain" description="Saccharopine dehydrogenase NADP binding" evidence="1">
    <location>
        <begin position="9"/>
        <end position="150"/>
    </location>
</feature>
<dbReference type="Pfam" id="PF16653">
    <property type="entry name" value="Sacchrp_dh_C"/>
    <property type="match status" value="1"/>
</dbReference>
<evidence type="ECO:0000313" key="3">
    <source>
        <dbReference type="EMBL" id="KKR99816.1"/>
    </source>
</evidence>